<reference evidence="1 2" key="1">
    <citation type="submission" date="2023-03" db="EMBL/GenBank/DDBJ databases">
        <title>Description of Hydrogenimonas sp. ISO32.</title>
        <authorList>
            <person name="Mino S."/>
            <person name="Fukazawa S."/>
            <person name="Sawabe T."/>
        </authorList>
    </citation>
    <scope>NUCLEOTIDE SEQUENCE [LARGE SCALE GENOMIC DNA]</scope>
    <source>
        <strain evidence="1 2">ISO32</strain>
    </source>
</reference>
<organism evidence="1 2">
    <name type="scientific">Hydrogenimonas cancrithermarum</name>
    <dbReference type="NCBI Taxonomy" id="2993563"/>
    <lineage>
        <taxon>Bacteria</taxon>
        <taxon>Pseudomonadati</taxon>
        <taxon>Campylobacterota</taxon>
        <taxon>Epsilonproteobacteria</taxon>
        <taxon>Campylobacterales</taxon>
        <taxon>Hydrogenimonadaceae</taxon>
        <taxon>Hydrogenimonas</taxon>
    </lineage>
</organism>
<accession>A0ABN6WUJ4</accession>
<evidence type="ECO:0000313" key="1">
    <source>
        <dbReference type="EMBL" id="BDY11972.1"/>
    </source>
</evidence>
<dbReference type="RefSeq" id="WP_286337187.1">
    <property type="nucleotide sequence ID" value="NZ_AP027370.1"/>
</dbReference>
<name>A0ABN6WUJ4_9BACT</name>
<protein>
    <submittedName>
        <fullName evidence="1">Uncharacterized protein</fullName>
    </submittedName>
</protein>
<dbReference type="Proteomes" id="UP001321445">
    <property type="component" value="Chromosome"/>
</dbReference>
<evidence type="ECO:0000313" key="2">
    <source>
        <dbReference type="Proteomes" id="UP001321445"/>
    </source>
</evidence>
<proteinExistence type="predicted"/>
<sequence length="117" mass="14308">MNTDRPGWAEEILRKIESIERRMEERKCSPWDFYDFINAFRKKMYPDPDNDRYPEIIVKKRRIGVTFQGLLYNKETSDILSRADAFETYKELYRRFKKYEAMRKPSREKPDASPRNE</sequence>
<keyword evidence="2" id="KW-1185">Reference proteome</keyword>
<dbReference type="EMBL" id="AP027370">
    <property type="protein sequence ID" value="BDY11972.1"/>
    <property type="molecule type" value="Genomic_DNA"/>
</dbReference>
<gene>
    <name evidence="1" type="ORF">HCR_02840</name>
</gene>